<reference evidence="2" key="1">
    <citation type="submission" date="2020-04" db="EMBL/GenBank/DDBJ databases">
        <title>Deep metagenomics examines the oral microbiome during advanced dental caries in children, revealing novel taxa and co-occurrences with host molecules.</title>
        <authorList>
            <person name="Baker J.L."/>
            <person name="Morton J.T."/>
            <person name="Dinis M."/>
            <person name="Alvarez R."/>
            <person name="Tran N.C."/>
            <person name="Knight R."/>
            <person name="Edlund A."/>
        </authorList>
    </citation>
    <scope>NUCLEOTIDE SEQUENCE</scope>
    <source>
        <strain evidence="2">JCVI_47_bin.3</strain>
    </source>
</reference>
<proteinExistence type="predicted"/>
<dbReference type="InterPro" id="IPR055871">
    <property type="entry name" value="DUF7448"/>
</dbReference>
<gene>
    <name evidence="2" type="ORF">HXO65_05420</name>
</gene>
<protein>
    <recommendedName>
        <fullName evidence="1">DUF7448 domain-containing protein</fullName>
    </recommendedName>
</protein>
<organism evidence="2 3">
    <name type="scientific">Rothia mucilaginosa</name>
    <dbReference type="NCBI Taxonomy" id="43675"/>
    <lineage>
        <taxon>Bacteria</taxon>
        <taxon>Bacillati</taxon>
        <taxon>Actinomycetota</taxon>
        <taxon>Actinomycetes</taxon>
        <taxon>Micrococcales</taxon>
        <taxon>Micrococcaceae</taxon>
        <taxon>Rothia</taxon>
    </lineage>
</organism>
<evidence type="ECO:0000313" key="2">
    <source>
        <dbReference type="EMBL" id="MBF1673629.1"/>
    </source>
</evidence>
<evidence type="ECO:0000259" key="1">
    <source>
        <dbReference type="Pfam" id="PF24240"/>
    </source>
</evidence>
<evidence type="ECO:0000313" key="3">
    <source>
        <dbReference type="Proteomes" id="UP000785653"/>
    </source>
</evidence>
<dbReference type="AlphaFoldDB" id="A0A930Q871"/>
<feature type="non-terminal residue" evidence="2">
    <location>
        <position position="145"/>
    </location>
</feature>
<name>A0A930Q871_9MICC</name>
<feature type="domain" description="DUF7448" evidence="1">
    <location>
        <begin position="27"/>
        <end position="123"/>
    </location>
</feature>
<sequence>MTTQEITLNQSSDAGLYTKLLRGRYVTSIDDGTITLDDGTELYIHGNDGCGGCESGWYWLEQVYKQGSRRARIMSAYVGYDEDDKDAPSVYTIFVMVDGNPGFLPLATIRGDDGNGYYGTGFTLTATVKPRPAPPTVTPQDIIKA</sequence>
<dbReference type="Proteomes" id="UP000785653">
    <property type="component" value="Unassembled WGS sequence"/>
</dbReference>
<comment type="caution">
    <text evidence="2">The sequence shown here is derived from an EMBL/GenBank/DDBJ whole genome shotgun (WGS) entry which is preliminary data.</text>
</comment>
<dbReference type="Pfam" id="PF24240">
    <property type="entry name" value="DUF7448"/>
    <property type="match status" value="1"/>
</dbReference>
<dbReference type="EMBL" id="JABZXS010000065">
    <property type="protein sequence ID" value="MBF1673629.1"/>
    <property type="molecule type" value="Genomic_DNA"/>
</dbReference>
<accession>A0A930Q871</accession>